<reference evidence="2" key="1">
    <citation type="submission" date="2023-10" db="EMBL/GenBank/DDBJ databases">
        <authorList>
            <person name="Chen Y."/>
            <person name="Shah S."/>
            <person name="Dougan E. K."/>
            <person name="Thang M."/>
            <person name="Chan C."/>
        </authorList>
    </citation>
    <scope>NUCLEOTIDE SEQUENCE [LARGE SCALE GENOMIC DNA]</scope>
</reference>
<protein>
    <recommendedName>
        <fullName evidence="1">Hint domain-containing protein</fullName>
    </recommendedName>
</protein>
<evidence type="ECO:0000313" key="2">
    <source>
        <dbReference type="EMBL" id="CAK0858889.1"/>
    </source>
</evidence>
<dbReference type="EMBL" id="CAUYUJ010015849">
    <property type="protein sequence ID" value="CAK0858889.1"/>
    <property type="molecule type" value="Genomic_DNA"/>
</dbReference>
<dbReference type="CDD" id="cd00081">
    <property type="entry name" value="Hint"/>
    <property type="match status" value="1"/>
</dbReference>
<keyword evidence="3" id="KW-1185">Reference proteome</keyword>
<name>A0ABN9UI82_9DINO</name>
<accession>A0ABN9UI82</accession>
<sequence length="444" mass="47450">MAPLPSARGQRQCWCRRPVGLGLPRSLVADRCELRRSMATVFGPDSRAWPTTVAQAKNIQLAYCKMRGYSSATCEGVIDEHFKNHSLTQGSDFLTMTPQFCEESVLLLSLDQIHSGSSPANATFLLESSARSTLGGDGQLWPFTTSNCTDTCADGKQMVYHSWSVGCVCAWCETNTWGQVQLCRRKCYVGDSPGCAKCFPSSAAVSVLTPGGAVATRAMEDLRVGDFVQTAGGFSKVFAFMDHASDTEAEYVQLKTASGHELSLTADHMVYAHAEQTPVLAGTITEGDLLWTVPGAGAGFVSSRVVRVRHGPERGMHAPLTEEGSVVVNGVLSSSYAKVKSLRWGSTVLVSGHDLNSLVPRLCGNGWHSAGGRHAWTQLLLDRLGWLQALNDGHSDLHAALVAEPSVFSWLASFAQIGAAVLLSAVFGPASRVTLLTLAAVSLD</sequence>
<organism evidence="2 3">
    <name type="scientific">Prorocentrum cordatum</name>
    <dbReference type="NCBI Taxonomy" id="2364126"/>
    <lineage>
        <taxon>Eukaryota</taxon>
        <taxon>Sar</taxon>
        <taxon>Alveolata</taxon>
        <taxon>Dinophyceae</taxon>
        <taxon>Prorocentrales</taxon>
        <taxon>Prorocentraceae</taxon>
        <taxon>Prorocentrum</taxon>
    </lineage>
</organism>
<evidence type="ECO:0000259" key="1">
    <source>
        <dbReference type="SMART" id="SM00306"/>
    </source>
</evidence>
<gene>
    <name evidence="2" type="ORF">PCOR1329_LOCUS48452</name>
</gene>
<comment type="caution">
    <text evidence="2">The sequence shown here is derived from an EMBL/GenBank/DDBJ whole genome shotgun (WGS) entry which is preliminary data.</text>
</comment>
<dbReference type="InterPro" id="IPR001767">
    <property type="entry name" value="Hedgehog_Hint"/>
</dbReference>
<dbReference type="SMART" id="SM00306">
    <property type="entry name" value="HintN"/>
    <property type="match status" value="1"/>
</dbReference>
<dbReference type="InterPro" id="IPR050387">
    <property type="entry name" value="Hedgehog_Signaling"/>
</dbReference>
<dbReference type="Proteomes" id="UP001189429">
    <property type="component" value="Unassembled WGS sequence"/>
</dbReference>
<feature type="domain" description="Hint" evidence="1">
    <location>
        <begin position="196"/>
        <end position="294"/>
    </location>
</feature>
<dbReference type="SUPFAM" id="SSF51294">
    <property type="entry name" value="Hedgehog/intein (Hint) domain"/>
    <property type="match status" value="1"/>
</dbReference>
<evidence type="ECO:0000313" key="3">
    <source>
        <dbReference type="Proteomes" id="UP001189429"/>
    </source>
</evidence>
<dbReference type="Gene3D" id="2.170.16.10">
    <property type="entry name" value="Hedgehog/Intein (Hint) domain"/>
    <property type="match status" value="1"/>
</dbReference>
<dbReference type="InterPro" id="IPR036844">
    <property type="entry name" value="Hint_dom_sf"/>
</dbReference>
<dbReference type="PANTHER" id="PTHR11889">
    <property type="entry name" value="HEDGEHOG"/>
    <property type="match status" value="1"/>
</dbReference>
<dbReference type="InterPro" id="IPR003587">
    <property type="entry name" value="Hint_dom_N"/>
</dbReference>
<proteinExistence type="predicted"/>
<dbReference type="PANTHER" id="PTHR11889:SF31">
    <property type="entry name" value="PROTEIN HEDGEHOG"/>
    <property type="match status" value="1"/>
</dbReference>
<dbReference type="Pfam" id="PF01079">
    <property type="entry name" value="Hint"/>
    <property type="match status" value="1"/>
</dbReference>